<dbReference type="AlphaFoldDB" id="A0A1X7VNX0"/>
<dbReference type="EnsemblMetazoa" id="Aqu2.1.41540_001">
    <property type="protein sequence ID" value="Aqu2.1.41540_001"/>
    <property type="gene ID" value="Aqu2.1.41540"/>
</dbReference>
<keyword evidence="1" id="KW-0812">Transmembrane</keyword>
<dbReference type="Proteomes" id="UP000007879">
    <property type="component" value="Unassembled WGS sequence"/>
</dbReference>
<evidence type="ECO:0000256" key="1">
    <source>
        <dbReference type="SAM" id="Phobius"/>
    </source>
</evidence>
<dbReference type="InterPro" id="IPR036834">
    <property type="entry name" value="Bcl-2-like_sf"/>
</dbReference>
<dbReference type="Gene3D" id="1.10.437.10">
    <property type="entry name" value="Blc2-like"/>
    <property type="match status" value="1"/>
</dbReference>
<feature type="transmembrane region" description="Helical" evidence="1">
    <location>
        <begin position="211"/>
        <end position="230"/>
    </location>
</feature>
<keyword evidence="1" id="KW-1133">Transmembrane helix</keyword>
<reference evidence="3" key="1">
    <citation type="journal article" date="2010" name="Nature">
        <title>The Amphimedon queenslandica genome and the evolution of animal complexity.</title>
        <authorList>
            <person name="Srivastava M."/>
            <person name="Simakov O."/>
            <person name="Chapman J."/>
            <person name="Fahey B."/>
            <person name="Gauthier M.E."/>
            <person name="Mitros T."/>
            <person name="Richards G.S."/>
            <person name="Conaco C."/>
            <person name="Dacre M."/>
            <person name="Hellsten U."/>
            <person name="Larroux C."/>
            <person name="Putnam N.H."/>
            <person name="Stanke M."/>
            <person name="Adamska M."/>
            <person name="Darling A."/>
            <person name="Degnan S.M."/>
            <person name="Oakley T.H."/>
            <person name="Plachetzki D.C."/>
            <person name="Zhai Y."/>
            <person name="Adamski M."/>
            <person name="Calcino A."/>
            <person name="Cummins S.F."/>
            <person name="Goodstein D.M."/>
            <person name="Harris C."/>
            <person name="Jackson D.J."/>
            <person name="Leys S.P."/>
            <person name="Shu S."/>
            <person name="Woodcroft B.J."/>
            <person name="Vervoort M."/>
            <person name="Kosik K.S."/>
            <person name="Manning G."/>
            <person name="Degnan B.M."/>
            <person name="Rokhsar D.S."/>
        </authorList>
    </citation>
    <scope>NUCLEOTIDE SEQUENCE [LARGE SCALE GENOMIC DNA]</scope>
</reference>
<dbReference type="InParanoid" id="A0A1X7VNX0"/>
<sequence>MAVRIEITKAAFRLDIELGQEDPPVEKEDITAVTNGTLSFIESKVCTDEDLPDGVEIAGQIHPTAGKDDVGWKVGKDYAKWGDELFKDPAKKQELLQILQPLVERAFKEGGHLLKRAMKAILCDRFGLVSEIRIERIASLFMLCWNLFKTAVIAHSVVKAFEVLGKILKHVILFLQETRFFEKLREMGGWVGLQELVRSYRPAITITSVKYLTVATTAAIAGGLAVYLYLKYKD</sequence>
<keyword evidence="1" id="KW-0472">Membrane</keyword>
<proteinExistence type="predicted"/>
<evidence type="ECO:0000313" key="3">
    <source>
        <dbReference type="Proteomes" id="UP000007879"/>
    </source>
</evidence>
<accession>A0A1X7VNX0</accession>
<organism evidence="2">
    <name type="scientific">Amphimedon queenslandica</name>
    <name type="common">Sponge</name>
    <dbReference type="NCBI Taxonomy" id="400682"/>
    <lineage>
        <taxon>Eukaryota</taxon>
        <taxon>Metazoa</taxon>
        <taxon>Porifera</taxon>
        <taxon>Demospongiae</taxon>
        <taxon>Heteroscleromorpha</taxon>
        <taxon>Haplosclerida</taxon>
        <taxon>Niphatidae</taxon>
        <taxon>Amphimedon</taxon>
    </lineage>
</organism>
<dbReference type="GO" id="GO:0042981">
    <property type="term" value="P:regulation of apoptotic process"/>
    <property type="evidence" value="ECO:0007669"/>
    <property type="project" value="InterPro"/>
</dbReference>
<keyword evidence="3" id="KW-1185">Reference proteome</keyword>
<reference evidence="2" key="2">
    <citation type="submission" date="2017-05" db="UniProtKB">
        <authorList>
            <consortium name="EnsemblMetazoa"/>
        </authorList>
    </citation>
    <scope>IDENTIFICATION</scope>
</reference>
<name>A0A1X7VNX0_AMPQE</name>
<gene>
    <name evidence="2" type="primary">100631893</name>
</gene>
<dbReference type="EnsemblMetazoa" id="XM_020004994.1">
    <property type="protein sequence ID" value="XP_019860553.1"/>
    <property type="gene ID" value="LOC100631893"/>
</dbReference>
<evidence type="ECO:0000313" key="2">
    <source>
        <dbReference type="EnsemblMetazoa" id="Aqu2.1.41540_001"/>
    </source>
</evidence>
<protein>
    <submittedName>
        <fullName evidence="2">Uncharacterized protein</fullName>
    </submittedName>
</protein>